<dbReference type="Proteomes" id="UP000184452">
    <property type="component" value="Unassembled WGS sequence"/>
</dbReference>
<dbReference type="EMBL" id="FQZK01000003">
    <property type="protein sequence ID" value="SHJ04124.1"/>
    <property type="molecule type" value="Genomic_DNA"/>
</dbReference>
<gene>
    <name evidence="1" type="ORF">SAMN05421803_103245</name>
</gene>
<accession>A0A1M6G2M5</accession>
<name>A0A1M6G2M5_9ACTN</name>
<proteinExistence type="predicted"/>
<dbReference type="AlphaFoldDB" id="A0A1M6G2M5"/>
<keyword evidence="2" id="KW-1185">Reference proteome</keyword>
<evidence type="ECO:0000313" key="1">
    <source>
        <dbReference type="EMBL" id="SHJ04124.1"/>
    </source>
</evidence>
<organism evidence="1 2">
    <name type="scientific">Nocardiopsis flavescens</name>
    <dbReference type="NCBI Taxonomy" id="758803"/>
    <lineage>
        <taxon>Bacteria</taxon>
        <taxon>Bacillati</taxon>
        <taxon>Actinomycetota</taxon>
        <taxon>Actinomycetes</taxon>
        <taxon>Streptosporangiales</taxon>
        <taxon>Nocardiopsidaceae</taxon>
        <taxon>Nocardiopsis</taxon>
    </lineage>
</organism>
<protein>
    <submittedName>
        <fullName evidence="1">Uncharacterized protein</fullName>
    </submittedName>
</protein>
<sequence length="105" mass="11333">MSGKGRWAWFAADSARHGVSAPCAGYRGGMVMWASDNRAGKVREGLTLLLSQGLIDDFEIRPEDDHPYRVTMPVGVIPLTEHQAAHFLLGAVTARFGPLSRAPSA</sequence>
<reference evidence="1 2" key="1">
    <citation type="submission" date="2016-11" db="EMBL/GenBank/DDBJ databases">
        <authorList>
            <person name="Jaros S."/>
            <person name="Januszkiewicz K."/>
            <person name="Wedrychowicz H."/>
        </authorList>
    </citation>
    <scope>NUCLEOTIDE SEQUENCE [LARGE SCALE GENOMIC DNA]</scope>
    <source>
        <strain evidence="1 2">CGMCC 4.5723</strain>
    </source>
</reference>
<evidence type="ECO:0000313" key="2">
    <source>
        <dbReference type="Proteomes" id="UP000184452"/>
    </source>
</evidence>